<feature type="binding site" evidence="6">
    <location>
        <position position="100"/>
    </location>
    <ligand>
        <name>S-adenosyl-L-methionine</name>
        <dbReference type="ChEBI" id="CHEBI:59789"/>
    </ligand>
</feature>
<dbReference type="NCBIfam" id="TIGR00138">
    <property type="entry name" value="rsmG_gidB"/>
    <property type="match status" value="1"/>
</dbReference>
<evidence type="ECO:0000313" key="8">
    <source>
        <dbReference type="Proteomes" id="UP000697710"/>
    </source>
</evidence>
<proteinExistence type="inferred from homology"/>
<evidence type="ECO:0000256" key="6">
    <source>
        <dbReference type="HAMAP-Rule" id="MF_00074"/>
    </source>
</evidence>
<feature type="binding site" evidence="6">
    <location>
        <begin position="150"/>
        <end position="151"/>
    </location>
    <ligand>
        <name>S-adenosyl-L-methionine</name>
        <dbReference type="ChEBI" id="CHEBI:59789"/>
    </ligand>
</feature>
<evidence type="ECO:0000256" key="2">
    <source>
        <dbReference type="ARBA" id="ARBA00022552"/>
    </source>
</evidence>
<dbReference type="Gene3D" id="3.40.50.150">
    <property type="entry name" value="Vaccinia Virus protein VP39"/>
    <property type="match status" value="1"/>
</dbReference>
<keyword evidence="1 6" id="KW-0963">Cytoplasm</keyword>
<dbReference type="Pfam" id="PF02527">
    <property type="entry name" value="GidB"/>
    <property type="match status" value="1"/>
</dbReference>
<evidence type="ECO:0000256" key="5">
    <source>
        <dbReference type="ARBA" id="ARBA00022691"/>
    </source>
</evidence>
<dbReference type="PANTHER" id="PTHR31760">
    <property type="entry name" value="S-ADENOSYL-L-METHIONINE-DEPENDENT METHYLTRANSFERASES SUPERFAMILY PROTEIN"/>
    <property type="match status" value="1"/>
</dbReference>
<keyword evidence="3 6" id="KW-0489">Methyltransferase</keyword>
<comment type="similarity">
    <text evidence="6">Belongs to the methyltransferase superfamily. RNA methyltransferase RsmG family.</text>
</comment>
<dbReference type="InterPro" id="IPR003682">
    <property type="entry name" value="rRNA_ssu_MeTfrase_G"/>
</dbReference>
<dbReference type="SUPFAM" id="SSF53335">
    <property type="entry name" value="S-adenosyl-L-methionine-dependent methyltransferases"/>
    <property type="match status" value="1"/>
</dbReference>
<evidence type="ECO:0000256" key="1">
    <source>
        <dbReference type="ARBA" id="ARBA00022490"/>
    </source>
</evidence>
<dbReference type="GO" id="GO:0070043">
    <property type="term" value="F:rRNA (guanine-N7-)-methyltransferase activity"/>
    <property type="evidence" value="ECO:0007669"/>
    <property type="project" value="UniProtKB-UniRule"/>
</dbReference>
<comment type="subcellular location">
    <subcellularLocation>
        <location evidence="6">Cytoplasm</location>
    </subcellularLocation>
</comment>
<feature type="binding site" evidence="6">
    <location>
        <begin position="123"/>
        <end position="125"/>
    </location>
    <ligand>
        <name>S-adenosyl-L-methionine</name>
        <dbReference type="ChEBI" id="CHEBI:59789"/>
    </ligand>
</feature>
<dbReference type="AlphaFoldDB" id="A0A956LWZ0"/>
<reference evidence="7" key="1">
    <citation type="submission" date="2020-04" db="EMBL/GenBank/DDBJ databases">
        <authorList>
            <person name="Zhang T."/>
        </authorList>
    </citation>
    <scope>NUCLEOTIDE SEQUENCE</scope>
    <source>
        <strain evidence="7">HKST-UBA01</strain>
    </source>
</reference>
<name>A0A956LWZ0_UNCEI</name>
<dbReference type="PANTHER" id="PTHR31760:SF0">
    <property type="entry name" value="S-ADENOSYL-L-METHIONINE-DEPENDENT METHYLTRANSFERASES SUPERFAMILY PROTEIN"/>
    <property type="match status" value="1"/>
</dbReference>
<protein>
    <recommendedName>
        <fullName evidence="6">Ribosomal RNA small subunit methyltransferase G</fullName>
        <ecNumber evidence="6">2.1.1.-</ecNumber>
    </recommendedName>
    <alternativeName>
        <fullName evidence="6">16S rRNA 7-methylguanosine methyltransferase</fullName>
        <shortName evidence="6">16S rRNA m7G methyltransferase</shortName>
    </alternativeName>
</protein>
<organism evidence="7 8">
    <name type="scientific">Eiseniibacteriota bacterium</name>
    <dbReference type="NCBI Taxonomy" id="2212470"/>
    <lineage>
        <taxon>Bacteria</taxon>
        <taxon>Candidatus Eiseniibacteriota</taxon>
    </lineage>
</organism>
<evidence type="ECO:0000313" key="7">
    <source>
        <dbReference type="EMBL" id="MCA9726888.1"/>
    </source>
</evidence>
<dbReference type="EC" id="2.1.1.-" evidence="6"/>
<keyword evidence="4 6" id="KW-0808">Transferase</keyword>
<comment type="caution">
    <text evidence="7">The sequence shown here is derived from an EMBL/GenBank/DDBJ whole genome shotgun (WGS) entry which is preliminary data.</text>
</comment>
<gene>
    <name evidence="6 7" type="primary">rsmG</name>
    <name evidence="7" type="ORF">KC729_04335</name>
</gene>
<comment type="function">
    <text evidence="6">Specifically methylates the N7 position of a guanine in 16S rRNA.</text>
</comment>
<dbReference type="GO" id="GO:0005829">
    <property type="term" value="C:cytosol"/>
    <property type="evidence" value="ECO:0007669"/>
    <property type="project" value="TreeGrafter"/>
</dbReference>
<evidence type="ECO:0000256" key="4">
    <source>
        <dbReference type="ARBA" id="ARBA00022679"/>
    </source>
</evidence>
<evidence type="ECO:0000256" key="3">
    <source>
        <dbReference type="ARBA" id="ARBA00022603"/>
    </source>
</evidence>
<dbReference type="EMBL" id="JAGQHR010000080">
    <property type="protein sequence ID" value="MCA9726888.1"/>
    <property type="molecule type" value="Genomic_DNA"/>
</dbReference>
<dbReference type="Proteomes" id="UP000697710">
    <property type="component" value="Unassembled WGS sequence"/>
</dbReference>
<feature type="binding site" evidence="6">
    <location>
        <position position="105"/>
    </location>
    <ligand>
        <name>S-adenosyl-L-methionine</name>
        <dbReference type="ChEBI" id="CHEBI:59789"/>
    </ligand>
</feature>
<dbReference type="PIRSF" id="PIRSF003078">
    <property type="entry name" value="GidB"/>
    <property type="match status" value="1"/>
</dbReference>
<keyword evidence="2 6" id="KW-0698">rRNA processing</keyword>
<feature type="binding site" evidence="6">
    <location>
        <position position="169"/>
    </location>
    <ligand>
        <name>S-adenosyl-L-methionine</name>
        <dbReference type="ChEBI" id="CHEBI:59789"/>
    </ligand>
</feature>
<dbReference type="HAMAP" id="MF_00074">
    <property type="entry name" value="16SrRNA_methyltr_G"/>
    <property type="match status" value="1"/>
</dbReference>
<keyword evidence="5 6" id="KW-0949">S-adenosyl-L-methionine</keyword>
<sequence length="239" mass="25731">MSKSRKTGQQAEATAVADADGLERDLEELLDALEPYSISLSSGSDARIRVFARELVSWNDRHNLLSRMDVHNVIRKHVAASLGVLLIADPIGGQRWIDVGTGAGFPGMILKLALPELDITLVDSSKKRCAFLDHVSRTIDLNTAVLPMRAEAVIAHRGGKKAFDVVTSRAVASLQDSVRAFSPLLAPGGLFVTFKGPGWKEELAVAAEGGALEQGRVTFESVTRVPWTQAHLVTLRAAT</sequence>
<reference evidence="7" key="2">
    <citation type="journal article" date="2021" name="Microbiome">
        <title>Successional dynamics and alternative stable states in a saline activated sludge microbial community over 9 years.</title>
        <authorList>
            <person name="Wang Y."/>
            <person name="Ye J."/>
            <person name="Ju F."/>
            <person name="Liu L."/>
            <person name="Boyd J.A."/>
            <person name="Deng Y."/>
            <person name="Parks D.H."/>
            <person name="Jiang X."/>
            <person name="Yin X."/>
            <person name="Woodcroft B.J."/>
            <person name="Tyson G.W."/>
            <person name="Hugenholtz P."/>
            <person name="Polz M.F."/>
            <person name="Zhang T."/>
        </authorList>
    </citation>
    <scope>NUCLEOTIDE SEQUENCE</scope>
    <source>
        <strain evidence="7">HKST-UBA01</strain>
    </source>
</reference>
<dbReference type="InterPro" id="IPR029063">
    <property type="entry name" value="SAM-dependent_MTases_sf"/>
</dbReference>
<accession>A0A956LWZ0</accession>